<reference evidence="1" key="1">
    <citation type="journal article" date="2023" name="Plant J.">
        <title>Genome sequences and population genomics provide insights into the demographic history, inbreeding, and mutation load of two 'living fossil' tree species of Dipteronia.</title>
        <authorList>
            <person name="Feng Y."/>
            <person name="Comes H.P."/>
            <person name="Chen J."/>
            <person name="Zhu S."/>
            <person name="Lu R."/>
            <person name="Zhang X."/>
            <person name="Li P."/>
            <person name="Qiu J."/>
            <person name="Olsen K.M."/>
            <person name="Qiu Y."/>
        </authorList>
    </citation>
    <scope>NUCLEOTIDE SEQUENCE</scope>
    <source>
        <strain evidence="1">KIB01</strain>
    </source>
</reference>
<comment type="caution">
    <text evidence="1">The sequence shown here is derived from an EMBL/GenBank/DDBJ whole genome shotgun (WGS) entry which is preliminary data.</text>
</comment>
<evidence type="ECO:0000313" key="1">
    <source>
        <dbReference type="EMBL" id="KAK2657030.1"/>
    </source>
</evidence>
<name>A0AAD9XCM0_9ROSI</name>
<proteinExistence type="predicted"/>
<sequence>MADLIEVNLVGCHEKYLGLPCFTGRSKRNLFTNIVDRVWDKIKGWGEKLLSVGGKDILIKAIIHSIPAYAMSMFWLPNGLVREIQRLCARFWWGGGGGGGGGGNEEKQKIHWCKWNVMCKDKTARGLGFKNLSTFNRVLLAKQGWWVLKYPNSLATRVLKGCYFNNEDFLDAVSKPSDSFVWKSITWGKGILDTGLRWRVRNGSSI</sequence>
<dbReference type="EMBL" id="JANJYI010000003">
    <property type="protein sequence ID" value="KAK2657030.1"/>
    <property type="molecule type" value="Genomic_DNA"/>
</dbReference>
<accession>A0AAD9XCM0</accession>
<evidence type="ECO:0000313" key="2">
    <source>
        <dbReference type="Proteomes" id="UP001280121"/>
    </source>
</evidence>
<keyword evidence="2" id="KW-1185">Reference proteome</keyword>
<gene>
    <name evidence="1" type="ORF">Ddye_010082</name>
</gene>
<organism evidence="1 2">
    <name type="scientific">Dipteronia dyeriana</name>
    <dbReference type="NCBI Taxonomy" id="168575"/>
    <lineage>
        <taxon>Eukaryota</taxon>
        <taxon>Viridiplantae</taxon>
        <taxon>Streptophyta</taxon>
        <taxon>Embryophyta</taxon>
        <taxon>Tracheophyta</taxon>
        <taxon>Spermatophyta</taxon>
        <taxon>Magnoliopsida</taxon>
        <taxon>eudicotyledons</taxon>
        <taxon>Gunneridae</taxon>
        <taxon>Pentapetalae</taxon>
        <taxon>rosids</taxon>
        <taxon>malvids</taxon>
        <taxon>Sapindales</taxon>
        <taxon>Sapindaceae</taxon>
        <taxon>Hippocastanoideae</taxon>
        <taxon>Acereae</taxon>
        <taxon>Dipteronia</taxon>
    </lineage>
</organism>
<protein>
    <recommendedName>
        <fullName evidence="3">Reverse transcriptase</fullName>
    </recommendedName>
</protein>
<dbReference type="PANTHER" id="PTHR33116">
    <property type="entry name" value="REVERSE TRANSCRIPTASE ZINC-BINDING DOMAIN-CONTAINING PROTEIN-RELATED-RELATED"/>
    <property type="match status" value="1"/>
</dbReference>
<dbReference type="Proteomes" id="UP001280121">
    <property type="component" value="Unassembled WGS sequence"/>
</dbReference>
<dbReference type="PANTHER" id="PTHR33116:SF86">
    <property type="entry name" value="REVERSE TRANSCRIPTASE DOMAIN-CONTAINING PROTEIN"/>
    <property type="match status" value="1"/>
</dbReference>
<dbReference type="AlphaFoldDB" id="A0AAD9XCM0"/>
<evidence type="ECO:0008006" key="3">
    <source>
        <dbReference type="Google" id="ProtNLM"/>
    </source>
</evidence>